<comment type="similarity">
    <text evidence="9">Belongs to the GSP H family.</text>
</comment>
<comment type="subcellular location">
    <subcellularLocation>
        <location evidence="1">Cell inner membrane</location>
        <topology evidence="1">Single-pass membrane protein</topology>
    </subcellularLocation>
</comment>
<dbReference type="Pfam" id="PF07963">
    <property type="entry name" value="N_methyl"/>
    <property type="match status" value="1"/>
</dbReference>
<keyword evidence="5" id="KW-0997">Cell inner membrane</keyword>
<evidence type="ECO:0000256" key="7">
    <source>
        <dbReference type="ARBA" id="ARBA00022989"/>
    </source>
</evidence>
<dbReference type="GO" id="GO:0005886">
    <property type="term" value="C:plasma membrane"/>
    <property type="evidence" value="ECO:0007669"/>
    <property type="project" value="UniProtKB-SubCell"/>
</dbReference>
<accession>A0ABD8B8J7</accession>
<dbReference type="Proteomes" id="UP000831534">
    <property type="component" value="Chromosome"/>
</dbReference>
<dbReference type="Gene3D" id="3.30.700.10">
    <property type="entry name" value="Glycoprotein, Type 4 Pilin"/>
    <property type="match status" value="1"/>
</dbReference>
<dbReference type="InterPro" id="IPR045584">
    <property type="entry name" value="Pilin-like"/>
</dbReference>
<feature type="domain" description="General secretion pathway GspH" evidence="12">
    <location>
        <begin position="45"/>
        <end position="195"/>
    </location>
</feature>
<evidence type="ECO:0000313" key="14">
    <source>
        <dbReference type="Proteomes" id="UP000831534"/>
    </source>
</evidence>
<evidence type="ECO:0000256" key="9">
    <source>
        <dbReference type="ARBA" id="ARBA00025772"/>
    </source>
</evidence>
<keyword evidence="3" id="KW-1003">Cell membrane</keyword>
<feature type="transmembrane region" description="Helical" evidence="11">
    <location>
        <begin position="12"/>
        <end position="36"/>
    </location>
</feature>
<evidence type="ECO:0000256" key="6">
    <source>
        <dbReference type="ARBA" id="ARBA00022692"/>
    </source>
</evidence>
<dbReference type="EMBL" id="CP091521">
    <property type="protein sequence ID" value="XHH50021.1"/>
    <property type="molecule type" value="Genomic_DNA"/>
</dbReference>
<dbReference type="AlphaFoldDB" id="A0ABD8B8J7"/>
<evidence type="ECO:0000256" key="5">
    <source>
        <dbReference type="ARBA" id="ARBA00022519"/>
    </source>
</evidence>
<proteinExistence type="inferred from homology"/>
<keyword evidence="14" id="KW-1185">Reference proteome</keyword>
<evidence type="ECO:0000259" key="12">
    <source>
        <dbReference type="Pfam" id="PF12019"/>
    </source>
</evidence>
<evidence type="ECO:0000256" key="8">
    <source>
        <dbReference type="ARBA" id="ARBA00023136"/>
    </source>
</evidence>
<evidence type="ECO:0000256" key="11">
    <source>
        <dbReference type="SAM" id="Phobius"/>
    </source>
</evidence>
<dbReference type="KEGG" id="ckh:LVJ77_12030"/>
<dbReference type="RefSeq" id="WP_051255499.1">
    <property type="nucleotide sequence ID" value="NZ_CP091521.1"/>
</dbReference>
<evidence type="ECO:0000256" key="10">
    <source>
        <dbReference type="ARBA" id="ARBA00030775"/>
    </source>
</evidence>
<dbReference type="InterPro" id="IPR012902">
    <property type="entry name" value="N_methyl_site"/>
</dbReference>
<organism evidence="13 14">
    <name type="scientific">Conchiformibius kuhniae</name>
    <dbReference type="NCBI Taxonomy" id="211502"/>
    <lineage>
        <taxon>Bacteria</taxon>
        <taxon>Pseudomonadati</taxon>
        <taxon>Pseudomonadota</taxon>
        <taxon>Betaproteobacteria</taxon>
        <taxon>Neisseriales</taxon>
        <taxon>Neisseriaceae</taxon>
        <taxon>Conchiformibius</taxon>
    </lineage>
</organism>
<evidence type="ECO:0000256" key="3">
    <source>
        <dbReference type="ARBA" id="ARBA00022475"/>
    </source>
</evidence>
<dbReference type="InterPro" id="IPR022346">
    <property type="entry name" value="T2SS_GspH"/>
</dbReference>
<evidence type="ECO:0000256" key="2">
    <source>
        <dbReference type="ARBA" id="ARBA00021549"/>
    </source>
</evidence>
<dbReference type="NCBIfam" id="TIGR02532">
    <property type="entry name" value="IV_pilin_GFxxxE"/>
    <property type="match status" value="1"/>
</dbReference>
<keyword evidence="8 11" id="KW-0472">Membrane</keyword>
<keyword evidence="6 11" id="KW-0812">Transmembrane</keyword>
<keyword evidence="7 11" id="KW-1133">Transmembrane helix</keyword>
<evidence type="ECO:0000313" key="13">
    <source>
        <dbReference type="EMBL" id="XHH50021.1"/>
    </source>
</evidence>
<dbReference type="SUPFAM" id="SSF54523">
    <property type="entry name" value="Pili subunits"/>
    <property type="match status" value="1"/>
</dbReference>
<keyword evidence="4" id="KW-0488">Methylation</keyword>
<dbReference type="PROSITE" id="PS00409">
    <property type="entry name" value="PROKAR_NTER_METHYL"/>
    <property type="match status" value="1"/>
</dbReference>
<evidence type="ECO:0000256" key="4">
    <source>
        <dbReference type="ARBA" id="ARBA00022481"/>
    </source>
</evidence>
<dbReference type="Pfam" id="PF12019">
    <property type="entry name" value="GspH"/>
    <property type="match status" value="1"/>
</dbReference>
<gene>
    <name evidence="13" type="ORF">LVJ77_12030</name>
</gene>
<sequence>MKHPKFSGFTLIELLVTVAIIGIMAAIAFPSMAALVNSTRINNRAEQVANLMRFAKTEAVRRNMPVVVCGVKIRSDGRPLNLCSPNELGSGMLAFADANRDGQYGVNDGDIDLRTININGNNKFNIDMNVAVFDLTGKSVSGKDSQKAFVFMPDGSFGIKTGNGLHDTEFAQYYIQLSVSENEKYSRKVVLNPGGKVSICNPQTKDEYEKPAICA</sequence>
<name>A0ABD8B8J7_9NEIS</name>
<reference evidence="13 14" key="1">
    <citation type="journal article" date="2022" name="Res Sq">
        <title>Evolution of multicellular longitudinally dividing oral cavity symbionts (Neisseriaceae).</title>
        <authorList>
            <person name="Nyongesa S."/>
            <person name="Weber P."/>
            <person name="Bernet E."/>
            <person name="Pullido F."/>
            <person name="Nieckarz M."/>
            <person name="Delaby M."/>
            <person name="Nieves C."/>
            <person name="Viehboeck T."/>
            <person name="Krause N."/>
            <person name="Rivera-Millot A."/>
            <person name="Nakamura A."/>
            <person name="Vischer N."/>
            <person name="VanNieuwenhze M."/>
            <person name="Brun Y."/>
            <person name="Cava F."/>
            <person name="Bulgheresi S."/>
            <person name="Veyrier F."/>
        </authorList>
    </citation>
    <scope>NUCLEOTIDE SEQUENCE [LARGE SCALE GENOMIC DNA]</scope>
    <source>
        <strain evidence="13 14">17694</strain>
    </source>
</reference>
<protein>
    <recommendedName>
        <fullName evidence="2">Type II secretion system protein H</fullName>
    </recommendedName>
    <alternativeName>
        <fullName evidence="10">General secretion pathway protein H</fullName>
    </alternativeName>
</protein>
<evidence type="ECO:0000256" key="1">
    <source>
        <dbReference type="ARBA" id="ARBA00004377"/>
    </source>
</evidence>